<accession>A0AAD6HJ23</accession>
<feature type="region of interest" description="Disordered" evidence="1">
    <location>
        <begin position="357"/>
        <end position="409"/>
    </location>
</feature>
<feature type="compositionally biased region" description="Acidic residues" evidence="1">
    <location>
        <begin position="490"/>
        <end position="500"/>
    </location>
</feature>
<dbReference type="EMBL" id="JAQJAN010000011">
    <property type="protein sequence ID" value="KAJ5719416.1"/>
    <property type="molecule type" value="Genomic_DNA"/>
</dbReference>
<evidence type="ECO:0008006" key="4">
    <source>
        <dbReference type="Google" id="ProtNLM"/>
    </source>
</evidence>
<reference evidence="2" key="2">
    <citation type="submission" date="2023-01" db="EMBL/GenBank/DDBJ databases">
        <authorList>
            <person name="Petersen C."/>
        </authorList>
    </citation>
    <scope>NUCLEOTIDE SEQUENCE</scope>
    <source>
        <strain evidence="2">IBT 17514</strain>
    </source>
</reference>
<protein>
    <recommendedName>
        <fullName evidence="4">DNA (cytosine-5)-methyltransferase 1 replication foci domain-containing protein</fullName>
    </recommendedName>
</protein>
<feature type="region of interest" description="Disordered" evidence="1">
    <location>
        <begin position="215"/>
        <end position="234"/>
    </location>
</feature>
<evidence type="ECO:0000313" key="3">
    <source>
        <dbReference type="Proteomes" id="UP001215712"/>
    </source>
</evidence>
<gene>
    <name evidence="2" type="ORF">N7493_007871</name>
</gene>
<comment type="caution">
    <text evidence="2">The sequence shown here is derived from an EMBL/GenBank/DDBJ whole genome shotgun (WGS) entry which is preliminary data.</text>
</comment>
<evidence type="ECO:0000313" key="2">
    <source>
        <dbReference type="EMBL" id="KAJ5719416.1"/>
    </source>
</evidence>
<sequence length="629" mass="71816">MTSREETVLPPIDPSISDENDWWEFGLSEVKVLRPGKMLYANLLEATEQNPVQVIGELQLKPNQEHLALNPDALSKRMIIDDVTHYAYGQAEDRSVQLWVAGKAGWYRISPAKGYLPHFNRIVQAVDMYYFLMDRHQHGKKQLNPTYKNLCEQYVFHTHGDCETREQSAETFGMHGPFLLRCMIEDDEDLEWNKTNVFIHLRRQFKDEYKEIMDRLSPKSSNDEEEEEDELEVMTPRHDPAAIAKSQTDAVYHLIQELKEEGHLAKRRLHMDLLSERLSERYSFSKDNANKIITARASAVLEKLDEEDIPGFKWSRYVIHRELTHAATLPDPLPPALLTPLQPIVEDSSDDEALMRTHKSVLRPKNASVSRKVMGKRNRNGIADQKATQSDDEEDHDDNDNENYDDLDAMSDVETPSKIRGHELIRTPLASAKPRTRSFLGKSGPATSLLQTMLQDTPQTPATLASTLSIDKSILGNIPPLPDLNSNTDPEPEPEPEPEPDTWTCRMQGCSKVITTKGDERQKEIEQHAGEHDWDSQMRIELVESERRMHSIFPVGNLIKYLLGQHLQQMREAFPEIYHAKTDTNGINGNENENGMTEHSQSLEGESSIETPSRQSMMELNEDMNGHAG</sequence>
<feature type="compositionally biased region" description="Acidic residues" evidence="1">
    <location>
        <begin position="223"/>
        <end position="232"/>
    </location>
</feature>
<proteinExistence type="predicted"/>
<organism evidence="2 3">
    <name type="scientific">Penicillium malachiteum</name>
    <dbReference type="NCBI Taxonomy" id="1324776"/>
    <lineage>
        <taxon>Eukaryota</taxon>
        <taxon>Fungi</taxon>
        <taxon>Dikarya</taxon>
        <taxon>Ascomycota</taxon>
        <taxon>Pezizomycotina</taxon>
        <taxon>Eurotiomycetes</taxon>
        <taxon>Eurotiomycetidae</taxon>
        <taxon>Eurotiales</taxon>
        <taxon>Aspergillaceae</taxon>
        <taxon>Penicillium</taxon>
    </lineage>
</organism>
<feature type="compositionally biased region" description="Acidic residues" evidence="1">
    <location>
        <begin position="390"/>
        <end position="409"/>
    </location>
</feature>
<feature type="region of interest" description="Disordered" evidence="1">
    <location>
        <begin position="476"/>
        <end position="505"/>
    </location>
</feature>
<feature type="compositionally biased region" description="Low complexity" evidence="1">
    <location>
        <begin position="583"/>
        <end position="598"/>
    </location>
</feature>
<dbReference type="Proteomes" id="UP001215712">
    <property type="component" value="Unassembled WGS sequence"/>
</dbReference>
<feature type="region of interest" description="Disordered" evidence="1">
    <location>
        <begin position="583"/>
        <end position="629"/>
    </location>
</feature>
<reference evidence="2" key="1">
    <citation type="journal article" date="2023" name="IMA Fungus">
        <title>Comparative genomic study of the Penicillium genus elucidates a diverse pangenome and 15 lateral gene transfer events.</title>
        <authorList>
            <person name="Petersen C."/>
            <person name="Sorensen T."/>
            <person name="Nielsen M.R."/>
            <person name="Sondergaard T.E."/>
            <person name="Sorensen J.L."/>
            <person name="Fitzpatrick D.A."/>
            <person name="Frisvad J.C."/>
            <person name="Nielsen K.L."/>
        </authorList>
    </citation>
    <scope>NUCLEOTIDE SEQUENCE</scope>
    <source>
        <strain evidence="2">IBT 17514</strain>
    </source>
</reference>
<evidence type="ECO:0000256" key="1">
    <source>
        <dbReference type="SAM" id="MobiDB-lite"/>
    </source>
</evidence>
<keyword evidence="3" id="KW-1185">Reference proteome</keyword>
<dbReference type="AlphaFoldDB" id="A0AAD6HJ23"/>
<name>A0AAD6HJ23_9EURO</name>
<feature type="compositionally biased region" description="Polar residues" evidence="1">
    <location>
        <begin position="599"/>
        <end position="618"/>
    </location>
</feature>